<evidence type="ECO:0000313" key="2">
    <source>
        <dbReference type="Proteomes" id="UP000626210"/>
    </source>
</evidence>
<dbReference type="EMBL" id="BMYK01000041">
    <property type="protein sequence ID" value="GHD02771.1"/>
    <property type="molecule type" value="Genomic_DNA"/>
</dbReference>
<protein>
    <recommendedName>
        <fullName evidence="3">Peptidase S9 prolyl oligopeptidase catalytic domain-containing protein</fullName>
    </recommendedName>
</protein>
<sequence>MVLPGWDDDGRRQFDALQSQLAPSGWLCRRADIPDADWPAEARARISRDQALQRVLEDYMNLAAVRGVARNRLALLGFSFGAYMATFLAAAKPARLLVLRSPAIYPDSDWSTPKEQLDAQALREYRSDPLAPDQNRSLLCCSQFTGDVLLIDSGQDEQIPPQLIDSYARAFRRARSLTRYTLAGADHALTRPAWQREYHNVLVEWLNARMRRA</sequence>
<dbReference type="InterPro" id="IPR029058">
    <property type="entry name" value="AB_hydrolase_fold"/>
</dbReference>
<reference evidence="2" key="1">
    <citation type="journal article" date="2019" name="Int. J. Syst. Evol. Microbiol.">
        <title>The Global Catalogue of Microorganisms (GCM) 10K type strain sequencing project: providing services to taxonomists for standard genome sequencing and annotation.</title>
        <authorList>
            <consortium name="The Broad Institute Genomics Platform"/>
            <consortium name="The Broad Institute Genome Sequencing Center for Infectious Disease"/>
            <person name="Wu L."/>
            <person name="Ma J."/>
        </authorList>
    </citation>
    <scope>NUCLEOTIDE SEQUENCE [LARGE SCALE GENOMIC DNA]</scope>
    <source>
        <strain evidence="2">KCTC 23314</strain>
    </source>
</reference>
<dbReference type="RefSeq" id="WP_189690746.1">
    <property type="nucleotide sequence ID" value="NZ_BMYK01000041.1"/>
</dbReference>
<dbReference type="Proteomes" id="UP000626210">
    <property type="component" value="Unassembled WGS sequence"/>
</dbReference>
<dbReference type="SUPFAM" id="SSF53474">
    <property type="entry name" value="alpha/beta-Hydrolases"/>
    <property type="match status" value="1"/>
</dbReference>
<evidence type="ECO:0008006" key="3">
    <source>
        <dbReference type="Google" id="ProtNLM"/>
    </source>
</evidence>
<dbReference type="Gene3D" id="3.40.50.1820">
    <property type="entry name" value="alpha/beta hydrolase"/>
    <property type="match status" value="1"/>
</dbReference>
<organism evidence="1 2">
    <name type="scientific">Pseudorhodoferax aquiterrae</name>
    <dbReference type="NCBI Taxonomy" id="747304"/>
    <lineage>
        <taxon>Bacteria</taxon>
        <taxon>Pseudomonadati</taxon>
        <taxon>Pseudomonadota</taxon>
        <taxon>Betaproteobacteria</taxon>
        <taxon>Burkholderiales</taxon>
        <taxon>Comamonadaceae</taxon>
    </lineage>
</organism>
<gene>
    <name evidence="1" type="ORF">GCM10007320_62270</name>
</gene>
<evidence type="ECO:0000313" key="1">
    <source>
        <dbReference type="EMBL" id="GHD02771.1"/>
    </source>
</evidence>
<accession>A0ABQ3GDP9</accession>
<comment type="caution">
    <text evidence="1">The sequence shown here is derived from an EMBL/GenBank/DDBJ whole genome shotgun (WGS) entry which is preliminary data.</text>
</comment>
<name>A0ABQ3GDP9_9BURK</name>
<proteinExistence type="predicted"/>
<keyword evidence="2" id="KW-1185">Reference proteome</keyword>